<dbReference type="InterPro" id="IPR040389">
    <property type="entry name" value="SMR"/>
</dbReference>
<protein>
    <submittedName>
        <fullName evidence="4">Uncharacterized protein</fullName>
    </submittedName>
</protein>
<dbReference type="GO" id="GO:0032875">
    <property type="term" value="P:regulation of DNA endoreduplication"/>
    <property type="evidence" value="ECO:0007669"/>
    <property type="project" value="InterPro"/>
</dbReference>
<dbReference type="EMBL" id="EF084570">
    <property type="protein sequence ID" value="ABK23883.1"/>
    <property type="molecule type" value="mRNA"/>
</dbReference>
<evidence type="ECO:0000313" key="5">
    <source>
        <dbReference type="EMBL" id="ABR18257.1"/>
    </source>
</evidence>
<evidence type="ECO:0000313" key="4">
    <source>
        <dbReference type="EMBL" id="ABK23883.1"/>
    </source>
</evidence>
<dbReference type="PANTHER" id="PTHR33142">
    <property type="entry name" value="CYCLIN-DEPENDENT PROTEIN KINASE INHIBITOR SMR13"/>
    <property type="match status" value="1"/>
</dbReference>
<name>A9NTC2_PICSI</name>
<dbReference type="PANTHER" id="PTHR33142:SF15">
    <property type="entry name" value="CYCLIN-DEPENDENT PROTEIN KINASE INHIBITOR SMR4"/>
    <property type="match status" value="1"/>
</dbReference>
<dbReference type="GO" id="GO:0005634">
    <property type="term" value="C:nucleus"/>
    <property type="evidence" value="ECO:0007669"/>
    <property type="project" value="TreeGrafter"/>
</dbReference>
<accession>A9NTC2</accession>
<dbReference type="EMBL" id="EF678505">
    <property type="protein sequence ID" value="ABR18257.1"/>
    <property type="molecule type" value="mRNA"/>
</dbReference>
<keyword evidence="2" id="KW-0131">Cell cycle</keyword>
<evidence type="ECO:0000256" key="1">
    <source>
        <dbReference type="ARBA" id="ARBA00023013"/>
    </source>
</evidence>
<dbReference type="AlphaFoldDB" id="A9NTC2"/>
<keyword evidence="1" id="KW-0649">Protein kinase inhibitor</keyword>
<feature type="region of interest" description="Disordered" evidence="3">
    <location>
        <begin position="28"/>
        <end position="72"/>
    </location>
</feature>
<proteinExistence type="evidence at transcript level"/>
<evidence type="ECO:0000256" key="3">
    <source>
        <dbReference type="SAM" id="MobiDB-lite"/>
    </source>
</evidence>
<sequence>MSKQRPSLSLDSCCCEYSEGEVVMDSAEDSECETPKHEQHKIPNRMLCPSPPRKKRPALKSGDPPPSGFFNPPELEILFAKMNRTSSCVWSSVS</sequence>
<organism evidence="4">
    <name type="scientific">Picea sitchensis</name>
    <name type="common">Sitka spruce</name>
    <name type="synonym">Pinus sitchensis</name>
    <dbReference type="NCBI Taxonomy" id="3332"/>
    <lineage>
        <taxon>Eukaryota</taxon>
        <taxon>Viridiplantae</taxon>
        <taxon>Streptophyta</taxon>
        <taxon>Embryophyta</taxon>
        <taxon>Tracheophyta</taxon>
        <taxon>Spermatophyta</taxon>
        <taxon>Pinopsida</taxon>
        <taxon>Pinidae</taxon>
        <taxon>Conifers I</taxon>
        <taxon>Pinales</taxon>
        <taxon>Pinaceae</taxon>
        <taxon>Picea</taxon>
    </lineage>
</organism>
<reference evidence="5" key="1">
    <citation type="submission" date="2007-06" db="EMBL/GenBank/DDBJ databases">
        <title>Full length cDNA sequences from Sitka Spruce (Picea sitchensis).</title>
        <authorList>
            <person name="Ralph S.G."/>
            <person name="Chun H.E."/>
            <person name="Liao N."/>
            <person name="Ali J."/>
            <person name="Reid K."/>
            <person name="Kolosova N."/>
            <person name="Cooper N."/>
            <person name="Cullis C."/>
            <person name="Jancsik S."/>
            <person name="Moore R."/>
            <person name="Mayo M."/>
            <person name="Wagner S."/>
            <person name="Holt R.A."/>
            <person name="Jones S.J.M."/>
            <person name="Marra M.A."/>
            <person name="Ritland C.E."/>
            <person name="Ritland K."/>
            <person name="Bohlmann J."/>
        </authorList>
    </citation>
    <scope>NUCLEOTIDE SEQUENCE</scope>
    <source>
        <tissue evidence="5">Bark</tissue>
    </source>
</reference>
<dbReference type="GO" id="GO:0004860">
    <property type="term" value="F:protein kinase inhibitor activity"/>
    <property type="evidence" value="ECO:0007669"/>
    <property type="project" value="UniProtKB-KW"/>
</dbReference>
<reference evidence="4" key="2">
    <citation type="journal article" date="2008" name="BMC Genomics">
        <title>A conifer genomics resource of 200,000 spruce (Picea spp.) ESTs and 6,464 high-quality, sequence-finished full-length cDNAs for Sitka spruce (Picea sitchensis).</title>
        <authorList>
            <person name="Ralph S.G."/>
            <person name="Chun H.J."/>
            <person name="Kolosova N."/>
            <person name="Cooper D."/>
            <person name="Oddy C."/>
            <person name="Ritland C.E."/>
            <person name="Kirkpatrick R."/>
            <person name="Moore R."/>
            <person name="Barber S."/>
            <person name="Holt R.A."/>
            <person name="Jones S.J."/>
            <person name="Marra M.A."/>
            <person name="Douglas C.J."/>
            <person name="Ritland K."/>
            <person name="Bohlmann J."/>
        </authorList>
    </citation>
    <scope>NUCLEOTIDE SEQUENCE</scope>
    <source>
        <tissue evidence="4">Green portion of the leader tissue</tissue>
    </source>
</reference>
<evidence type="ECO:0000256" key="2">
    <source>
        <dbReference type="ARBA" id="ARBA00023306"/>
    </source>
</evidence>